<reference evidence="1 2" key="1">
    <citation type="journal article" date="2013" name="Genome Announc.">
        <title>Draft Genome Sequence of Desulfotignum phosphitoxidans DSM 13687 Strain FiPS-3.</title>
        <authorList>
            <person name="Poehlein A."/>
            <person name="Daniel R."/>
            <person name="Simeonova D.D."/>
        </authorList>
    </citation>
    <scope>NUCLEOTIDE SEQUENCE [LARGE SCALE GENOMIC DNA]</scope>
    <source>
        <strain evidence="1 2">DSM 13687</strain>
    </source>
</reference>
<dbReference type="Proteomes" id="UP000014216">
    <property type="component" value="Unassembled WGS sequence"/>
</dbReference>
<proteinExistence type="predicted"/>
<evidence type="ECO:0000313" key="2">
    <source>
        <dbReference type="Proteomes" id="UP000014216"/>
    </source>
</evidence>
<name>S0G1S2_9BACT</name>
<dbReference type="RefSeq" id="WP_006963954.1">
    <property type="nucleotide sequence ID" value="NZ_APJX01000001.1"/>
</dbReference>
<evidence type="ECO:0000313" key="1">
    <source>
        <dbReference type="EMBL" id="EMS81273.1"/>
    </source>
</evidence>
<keyword evidence="2" id="KW-1185">Reference proteome</keyword>
<gene>
    <name evidence="1" type="ORF">Dpo_1c04140</name>
</gene>
<dbReference type="AlphaFoldDB" id="S0G1S2"/>
<sequence length="54" mass="6291">MKPSEKHRLDERNHVEKPLQDQLSGLGWKIIDLTEEKQTPEQVITGCAVPPRKW</sequence>
<accession>S0G1S2</accession>
<organism evidence="1 2">
    <name type="scientific">Desulfotignum phosphitoxidans DSM 13687</name>
    <dbReference type="NCBI Taxonomy" id="1286635"/>
    <lineage>
        <taxon>Bacteria</taxon>
        <taxon>Pseudomonadati</taxon>
        <taxon>Thermodesulfobacteriota</taxon>
        <taxon>Desulfobacteria</taxon>
        <taxon>Desulfobacterales</taxon>
        <taxon>Desulfobacteraceae</taxon>
        <taxon>Desulfotignum</taxon>
    </lineage>
</organism>
<dbReference type="EMBL" id="APJX01000001">
    <property type="protein sequence ID" value="EMS81273.1"/>
    <property type="molecule type" value="Genomic_DNA"/>
</dbReference>
<comment type="caution">
    <text evidence="1">The sequence shown here is derived from an EMBL/GenBank/DDBJ whole genome shotgun (WGS) entry which is preliminary data.</text>
</comment>
<protein>
    <submittedName>
        <fullName evidence="1">Uncharacterized protein</fullName>
    </submittedName>
</protein>